<accession>A0A8C6WT32</accession>
<evidence type="ECO:0000313" key="1">
    <source>
        <dbReference type="Ensembl" id="ENSNMLP00000029906.1"/>
    </source>
</evidence>
<name>A0A8C6WT32_9GOBI</name>
<keyword evidence="2" id="KW-1185">Reference proteome</keyword>
<dbReference type="AlphaFoldDB" id="A0A8C6WT32"/>
<sequence>MEQSRQLLLHVPEIALPFEPLELAEGRRGVLVQAHGDGLGLFRLAHQNRVAPQHDRHVLDLVTVNPRQYLGSARVSGAVRDSVQGVKMDWFLFPQFVRAHPNPVRPDGQPHLETLLPEVAPRPYFGHCLLRASVTFRRYGHHAAQVPHVVNGVLLVELHLLPFRLEDVAHPLQGAVGKQVGAGAQEGGEDGVVGQTRT</sequence>
<dbReference type="Ensembl" id="ENSNMLT00000033357.1">
    <property type="protein sequence ID" value="ENSNMLP00000029906.1"/>
    <property type="gene ID" value="ENSNMLG00000018922.1"/>
</dbReference>
<evidence type="ECO:0000313" key="2">
    <source>
        <dbReference type="Proteomes" id="UP000694523"/>
    </source>
</evidence>
<protein>
    <submittedName>
        <fullName evidence="1">Uncharacterized protein</fullName>
    </submittedName>
</protein>
<reference evidence="1" key="1">
    <citation type="submission" date="2025-08" db="UniProtKB">
        <authorList>
            <consortium name="Ensembl"/>
        </authorList>
    </citation>
    <scope>IDENTIFICATION</scope>
</reference>
<organism evidence="1 2">
    <name type="scientific">Neogobius melanostomus</name>
    <name type="common">round goby</name>
    <dbReference type="NCBI Taxonomy" id="47308"/>
    <lineage>
        <taxon>Eukaryota</taxon>
        <taxon>Metazoa</taxon>
        <taxon>Chordata</taxon>
        <taxon>Craniata</taxon>
        <taxon>Vertebrata</taxon>
        <taxon>Euteleostomi</taxon>
        <taxon>Actinopterygii</taxon>
        <taxon>Neopterygii</taxon>
        <taxon>Teleostei</taxon>
        <taxon>Neoteleostei</taxon>
        <taxon>Acanthomorphata</taxon>
        <taxon>Gobiaria</taxon>
        <taxon>Gobiiformes</taxon>
        <taxon>Gobioidei</taxon>
        <taxon>Gobiidae</taxon>
        <taxon>Benthophilinae</taxon>
        <taxon>Neogobiini</taxon>
        <taxon>Neogobius</taxon>
    </lineage>
</organism>
<proteinExistence type="predicted"/>
<dbReference type="Proteomes" id="UP000694523">
    <property type="component" value="Unplaced"/>
</dbReference>
<reference evidence="1" key="2">
    <citation type="submission" date="2025-09" db="UniProtKB">
        <authorList>
            <consortium name="Ensembl"/>
        </authorList>
    </citation>
    <scope>IDENTIFICATION</scope>
</reference>